<dbReference type="InterPro" id="IPR049730">
    <property type="entry name" value="SNF2/RAD54-like_C"/>
</dbReference>
<dbReference type="InterPro" id="IPR038718">
    <property type="entry name" value="SNF2-like_sf"/>
</dbReference>
<dbReference type="InterPro" id="IPR001650">
    <property type="entry name" value="Helicase_C-like"/>
</dbReference>
<dbReference type="PROSITE" id="PS51192">
    <property type="entry name" value="HELICASE_ATP_BIND_1"/>
    <property type="match status" value="1"/>
</dbReference>
<dbReference type="OrthoDB" id="9760715at2"/>
<dbReference type="InterPro" id="IPR027417">
    <property type="entry name" value="P-loop_NTPase"/>
</dbReference>
<keyword evidence="4" id="KW-0067">ATP-binding</keyword>
<evidence type="ECO:0000313" key="4">
    <source>
        <dbReference type="EMBL" id="TKK84675.1"/>
    </source>
</evidence>
<dbReference type="CDD" id="cd18793">
    <property type="entry name" value="SF2_C_SNF"/>
    <property type="match status" value="1"/>
</dbReference>
<comment type="caution">
    <text evidence="4">The sequence shown here is derived from an EMBL/GenBank/DDBJ whole genome shotgun (WGS) entry which is preliminary data.</text>
</comment>
<organism evidence="4 5">
    <name type="scientific">Herbidospora galbida</name>
    <dbReference type="NCBI Taxonomy" id="2575442"/>
    <lineage>
        <taxon>Bacteria</taxon>
        <taxon>Bacillati</taxon>
        <taxon>Actinomycetota</taxon>
        <taxon>Actinomycetes</taxon>
        <taxon>Streptosporangiales</taxon>
        <taxon>Streptosporangiaceae</taxon>
        <taxon>Herbidospora</taxon>
    </lineage>
</organism>
<dbReference type="Pfam" id="PF00176">
    <property type="entry name" value="SNF2-rel_dom"/>
    <property type="match status" value="1"/>
</dbReference>
<accession>A0A4U3M6W2</accession>
<dbReference type="AlphaFoldDB" id="A0A4U3M6W2"/>
<dbReference type="Pfam" id="PF00271">
    <property type="entry name" value="Helicase_C"/>
    <property type="match status" value="1"/>
</dbReference>
<dbReference type="SMART" id="SM00487">
    <property type="entry name" value="DEXDc"/>
    <property type="match status" value="1"/>
</dbReference>
<proteinExistence type="predicted"/>
<dbReference type="GO" id="GO:0004386">
    <property type="term" value="F:helicase activity"/>
    <property type="evidence" value="ECO:0007669"/>
    <property type="project" value="UniProtKB-KW"/>
</dbReference>
<dbReference type="InterPro" id="IPR000330">
    <property type="entry name" value="SNF2_N"/>
</dbReference>
<dbReference type="RefSeq" id="WP_137250259.1">
    <property type="nucleotide sequence ID" value="NZ_SZQA01000033.1"/>
</dbReference>
<sequence>MLTVDLRDYQTPALAQFTAHGRLLLTMEMGVGKTVTALACAEYLLAEGLVTTVIIAVPKALLTQWGQAIAETTDVSCSVRVSRDGKRTLWPDKEWGVIIDGSPTVKARLLDEAITNQTDYILATHDFVASNARKIKKGIPDALLIIDEVSVLKGWKSKRAKALRRLQTPYRIGLTGTPVENRLEEALAISEWVAPGHFGTYRDFEDSFVRRNRWGRVLRYVNLATFRRKWLEISYRKRQSDPDVAPYMPSVVHERWLAPITPALRTVYEDVLHDLAAELNNLADPGDFDPEAYYGGESDAVGAGKVQAIHTTISMLLCHPLLVVRAAERGTNAYALKIVASGRLAPVTDLHMQPKLDELRRRVIPLLDMPEHKIIIVSRYVHMLDLIAGAFPSHRSVIYSGEITSLAKRQQLIDEFKFDPDCRLLLMSHAGAYGLDLPEATHLIHYDAPRSHGQYVQISARHVRASSKHDQVAVIDLVTPGTIEERAFDALSFKTRVADASIDGEGIDTSGGLDNDVISLSAHVRGALTESS</sequence>
<dbReference type="PROSITE" id="PS51194">
    <property type="entry name" value="HELICASE_CTER"/>
    <property type="match status" value="1"/>
</dbReference>
<protein>
    <submittedName>
        <fullName evidence="4">DEAD/DEAH box helicase</fullName>
    </submittedName>
</protein>
<dbReference type="Gene3D" id="3.40.50.10810">
    <property type="entry name" value="Tandem AAA-ATPase domain"/>
    <property type="match status" value="1"/>
</dbReference>
<dbReference type="Proteomes" id="UP000308705">
    <property type="component" value="Unassembled WGS sequence"/>
</dbReference>
<dbReference type="GO" id="GO:0005524">
    <property type="term" value="F:ATP binding"/>
    <property type="evidence" value="ECO:0007669"/>
    <property type="project" value="InterPro"/>
</dbReference>
<feature type="domain" description="Helicase C-terminal" evidence="3">
    <location>
        <begin position="358"/>
        <end position="518"/>
    </location>
</feature>
<evidence type="ECO:0000313" key="5">
    <source>
        <dbReference type="Proteomes" id="UP000308705"/>
    </source>
</evidence>
<feature type="domain" description="Helicase ATP-binding" evidence="2">
    <location>
        <begin position="14"/>
        <end position="196"/>
    </location>
</feature>
<dbReference type="InterPro" id="IPR014001">
    <property type="entry name" value="Helicase_ATP-bd"/>
</dbReference>
<keyword evidence="1" id="KW-0378">Hydrolase</keyword>
<dbReference type="PANTHER" id="PTHR10799">
    <property type="entry name" value="SNF2/RAD54 HELICASE FAMILY"/>
    <property type="match status" value="1"/>
</dbReference>
<evidence type="ECO:0000259" key="2">
    <source>
        <dbReference type="PROSITE" id="PS51192"/>
    </source>
</evidence>
<reference evidence="4 5" key="1">
    <citation type="submission" date="2019-04" db="EMBL/GenBank/DDBJ databases">
        <title>Herbidospora sp. NEAU-GS14.nov., a novel actinomycete isolated from soil.</title>
        <authorList>
            <person name="Han L."/>
        </authorList>
    </citation>
    <scope>NUCLEOTIDE SEQUENCE [LARGE SCALE GENOMIC DNA]</scope>
    <source>
        <strain evidence="4 5">NEAU-GS14</strain>
    </source>
</reference>
<gene>
    <name evidence="4" type="ORF">FDA94_29110</name>
</gene>
<evidence type="ECO:0000259" key="3">
    <source>
        <dbReference type="PROSITE" id="PS51194"/>
    </source>
</evidence>
<dbReference type="Gene3D" id="3.40.50.300">
    <property type="entry name" value="P-loop containing nucleotide triphosphate hydrolases"/>
    <property type="match status" value="1"/>
</dbReference>
<name>A0A4U3M6W2_9ACTN</name>
<keyword evidence="4" id="KW-0547">Nucleotide-binding</keyword>
<dbReference type="SUPFAM" id="SSF52540">
    <property type="entry name" value="P-loop containing nucleoside triphosphate hydrolases"/>
    <property type="match status" value="2"/>
</dbReference>
<keyword evidence="5" id="KW-1185">Reference proteome</keyword>
<keyword evidence="4" id="KW-0347">Helicase</keyword>
<dbReference type="GO" id="GO:0016787">
    <property type="term" value="F:hydrolase activity"/>
    <property type="evidence" value="ECO:0007669"/>
    <property type="project" value="UniProtKB-KW"/>
</dbReference>
<evidence type="ECO:0000256" key="1">
    <source>
        <dbReference type="ARBA" id="ARBA00022801"/>
    </source>
</evidence>
<dbReference type="SMART" id="SM00490">
    <property type="entry name" value="HELICc"/>
    <property type="match status" value="1"/>
</dbReference>
<dbReference type="EMBL" id="SZQA01000033">
    <property type="protein sequence ID" value="TKK84675.1"/>
    <property type="molecule type" value="Genomic_DNA"/>
</dbReference>